<protein>
    <submittedName>
        <fullName evidence="1">Uncharacterized protein</fullName>
    </submittedName>
</protein>
<dbReference type="EMBL" id="LHPF02000010">
    <property type="protein sequence ID" value="PSC72479.1"/>
    <property type="molecule type" value="Genomic_DNA"/>
</dbReference>
<dbReference type="Proteomes" id="UP000239649">
    <property type="component" value="Unassembled WGS sequence"/>
</dbReference>
<name>A0A2P6VEI0_9CHLO</name>
<comment type="caution">
    <text evidence="1">The sequence shown here is derived from an EMBL/GenBank/DDBJ whole genome shotgun (WGS) entry which is preliminary data.</text>
</comment>
<proteinExistence type="predicted"/>
<accession>A0A2P6VEI0</accession>
<sequence length="233" mass="24821">MDSLVPAGAGPSFRVEPARAPSRRSKLLTLRTKGCTHALRLRSEFKVSVAAAPARLELGADLALPDAGASAAGAASAPALSLYEQLLAGAAPFAALAFQLNQEYRHHGCLRLELHRLSATRRLHLGRGTWWSLPLDAYASATFGGGMHAGVQVRRWPVALALALAMLAAGQPVHLHKQLNSPLVLDLPLASAGAKHTQLREAVEVDASLRRQQGGLQLDVRRANAILCLRHTD</sequence>
<gene>
    <name evidence="1" type="ORF">C2E20_4283</name>
</gene>
<reference evidence="1 2" key="1">
    <citation type="journal article" date="2018" name="Plant J.">
        <title>Genome sequences of Chlorella sorokiniana UTEX 1602 and Micractinium conductrix SAG 241.80: implications to maltose excretion by a green alga.</title>
        <authorList>
            <person name="Arriola M.B."/>
            <person name="Velmurugan N."/>
            <person name="Zhang Y."/>
            <person name="Plunkett M.H."/>
            <person name="Hondzo H."/>
            <person name="Barney B.M."/>
        </authorList>
    </citation>
    <scope>NUCLEOTIDE SEQUENCE [LARGE SCALE GENOMIC DNA]</scope>
    <source>
        <strain evidence="1 2">SAG 241.80</strain>
    </source>
</reference>
<evidence type="ECO:0000313" key="2">
    <source>
        <dbReference type="Proteomes" id="UP000239649"/>
    </source>
</evidence>
<keyword evidence="2" id="KW-1185">Reference proteome</keyword>
<organism evidence="1 2">
    <name type="scientific">Micractinium conductrix</name>
    <dbReference type="NCBI Taxonomy" id="554055"/>
    <lineage>
        <taxon>Eukaryota</taxon>
        <taxon>Viridiplantae</taxon>
        <taxon>Chlorophyta</taxon>
        <taxon>core chlorophytes</taxon>
        <taxon>Trebouxiophyceae</taxon>
        <taxon>Chlorellales</taxon>
        <taxon>Chlorellaceae</taxon>
        <taxon>Chlorella clade</taxon>
        <taxon>Micractinium</taxon>
    </lineage>
</organism>
<evidence type="ECO:0000313" key="1">
    <source>
        <dbReference type="EMBL" id="PSC72479.1"/>
    </source>
</evidence>
<dbReference type="AlphaFoldDB" id="A0A2P6VEI0"/>